<dbReference type="NCBIfam" id="TIGR03725">
    <property type="entry name" value="T6A_YeaZ"/>
    <property type="match status" value="1"/>
</dbReference>
<dbReference type="HOGENOM" id="CLU_064886_3_0_7"/>
<proteinExistence type="predicted"/>
<dbReference type="RefSeq" id="WP_021762210.1">
    <property type="nucleotide sequence ID" value="NC_022444.1"/>
</dbReference>
<dbReference type="PATRIC" id="fig|1121448.10.peg.3359"/>
<accession>T2GFW8</accession>
<dbReference type="KEGG" id="dgg:DGI_3406"/>
<dbReference type="EMBL" id="CP006585">
    <property type="protein sequence ID" value="AGW15089.1"/>
    <property type="molecule type" value="Genomic_DNA"/>
</dbReference>
<keyword evidence="3" id="KW-1185">Reference proteome</keyword>
<organism evidence="2 3">
    <name type="scientific">Megalodesulfovibrio gigas (strain ATCC 19364 / DSM 1382 / NCIMB 9332 / VKM B-1759)</name>
    <name type="common">Desulfovibrio gigas</name>
    <dbReference type="NCBI Taxonomy" id="1121448"/>
    <lineage>
        <taxon>Bacteria</taxon>
        <taxon>Pseudomonadati</taxon>
        <taxon>Thermodesulfobacteriota</taxon>
        <taxon>Desulfovibrionia</taxon>
        <taxon>Desulfovibrionales</taxon>
        <taxon>Desulfovibrionaceae</taxon>
        <taxon>Megalodesulfovibrio</taxon>
    </lineage>
</organism>
<dbReference type="eggNOG" id="COG1214">
    <property type="taxonomic scope" value="Bacteria"/>
</dbReference>
<dbReference type="SUPFAM" id="SSF53067">
    <property type="entry name" value="Actin-like ATPase domain"/>
    <property type="match status" value="1"/>
</dbReference>
<dbReference type="InterPro" id="IPR043129">
    <property type="entry name" value="ATPase_NBD"/>
</dbReference>
<dbReference type="AlphaFoldDB" id="T2GFW8"/>
<dbReference type="GO" id="GO:0008233">
    <property type="term" value="F:peptidase activity"/>
    <property type="evidence" value="ECO:0007669"/>
    <property type="project" value="UniProtKB-KW"/>
</dbReference>
<reference evidence="2 3" key="1">
    <citation type="journal article" date="2013" name="J. Bacteriol.">
        <title>Roles of HynAB and Ech, the only two hydrogenases found in the model sulfate reducer Desulfovibrio gigas.</title>
        <authorList>
            <person name="Morais-Silva F.O."/>
            <person name="Santos C.I."/>
            <person name="Rodrigues R."/>
            <person name="Pereira I.A."/>
            <person name="Rodrigues-Pousada C."/>
        </authorList>
    </citation>
    <scope>NUCLEOTIDE SEQUENCE [LARGE SCALE GENOMIC DNA]</scope>
    <source>
        <strain evidence="3">ATCC 19364 / DSM 1382 / NCIMB 9332 / VKM B-1759</strain>
    </source>
</reference>
<gene>
    <name evidence="2" type="ORF">DGI_3406</name>
</gene>
<reference evidence="3" key="2">
    <citation type="submission" date="2013-07" db="EMBL/GenBank/DDBJ databases">
        <authorList>
            <person name="Morais-Silva F.O."/>
            <person name="Rezende A.M."/>
            <person name="Pimentel C."/>
            <person name="Resende D.M."/>
            <person name="Santos C.I."/>
            <person name="Clemente C."/>
            <person name="de Oliveira L.M."/>
            <person name="da Silva S.M."/>
            <person name="Costa D.A."/>
            <person name="Varela-Raposo A."/>
            <person name="Horacio E.C.A."/>
            <person name="Matos M."/>
            <person name="Flores O."/>
            <person name="Ruiz J.C."/>
            <person name="Rodrigues-Pousada C."/>
        </authorList>
    </citation>
    <scope>NUCLEOTIDE SEQUENCE [LARGE SCALE GENOMIC DNA]</scope>
    <source>
        <strain evidence="3">ATCC 19364 / DSM 1382 / NCIMB 9332 / VKM B-1759</strain>
    </source>
</reference>
<dbReference type="GO" id="GO:0006508">
    <property type="term" value="P:proteolysis"/>
    <property type="evidence" value="ECO:0007669"/>
    <property type="project" value="UniProtKB-KW"/>
</dbReference>
<name>T2GFW8_MEGG1</name>
<evidence type="ECO:0000313" key="3">
    <source>
        <dbReference type="Proteomes" id="UP000016587"/>
    </source>
</evidence>
<dbReference type="Proteomes" id="UP000016587">
    <property type="component" value="Chromosome"/>
</dbReference>
<dbReference type="Gene3D" id="3.30.420.40">
    <property type="match status" value="2"/>
</dbReference>
<dbReference type="STRING" id="1121448.DGI_3406"/>
<dbReference type="InterPro" id="IPR022496">
    <property type="entry name" value="T6A_TsaB"/>
</dbReference>
<dbReference type="Pfam" id="PF00814">
    <property type="entry name" value="TsaD"/>
    <property type="match status" value="1"/>
</dbReference>
<evidence type="ECO:0000313" key="2">
    <source>
        <dbReference type="EMBL" id="AGW15089.1"/>
    </source>
</evidence>
<feature type="domain" description="Gcp-like" evidence="1">
    <location>
        <begin position="44"/>
        <end position="142"/>
    </location>
</feature>
<evidence type="ECO:0000259" key="1">
    <source>
        <dbReference type="Pfam" id="PF00814"/>
    </source>
</evidence>
<dbReference type="GO" id="GO:0002949">
    <property type="term" value="P:tRNA threonylcarbamoyladenosine modification"/>
    <property type="evidence" value="ECO:0007669"/>
    <property type="project" value="InterPro"/>
</dbReference>
<keyword evidence="2" id="KW-0645">Protease</keyword>
<keyword evidence="2" id="KW-0378">Hydrolase</keyword>
<protein>
    <submittedName>
        <fullName evidence="2">Putative peptidase M22 glycoprotease</fullName>
    </submittedName>
</protein>
<dbReference type="InterPro" id="IPR000905">
    <property type="entry name" value="Gcp-like_dom"/>
</dbReference>
<dbReference type="OrthoDB" id="9809995at2"/>
<sequence length="251" mass="26475">MRPLLVINCAETRLQLALGLHDGDGPQVWAFQEWMAPGRANPLLAPGVQGMLAACSLRPQDLAGIACVVGPGSFTGVRMSLAFAEGLRLAAGVPLAGLAYPALLARAARQRLDAPATPLLVLTHARKGLCYVQRFHAGDASAIDILPTLDALDAMEDTACHVLGSALRQAPAAVQDVLQQHPRCRLLPTYFDHPDGESLLVAAAEADYAHAPLVPLYLRPSDAEANLESIALAKGMDPAVARRALTDLMSS</sequence>